<sequence>MGRFLWLFTPVFFITSVIQLIAISSYFSDYLQWNGFISFIVAFFLTWFPVLGSLSGILGAVLVWHWNTLFAILLFIWPTLLFFNNNITYGLITKLCNRTKIITHAITTVFIDILKIFTEIVLSKLFIYFLVITVCLFLYATLYQQQQISEYKQNHTNTPSLKITDNKPESLSKTDDKANFSKSEPKTKPVHTDTLKQKNYKPQPQPQPQQQQQQQQQHNQTVITENKQREIIDTKGSTNGQYIYFTTALWDGKGKQEYDFSNYQIEQMDNKTGGRKVIARTESADTIVDNLILSNDEKTLFFQTHTLNTATAIYGLNLQNSKISFITYGKLVCQVKHKNFDGNYKNQLVIIQHSTQIDPDRNIALYTPQGEKLGVIGGSDTTKRDLDYFCTSVDNSAFK</sequence>
<feature type="transmembrane region" description="Helical" evidence="2">
    <location>
        <begin position="6"/>
        <end position="27"/>
    </location>
</feature>
<feature type="transmembrane region" description="Helical" evidence="2">
    <location>
        <begin position="70"/>
        <end position="92"/>
    </location>
</feature>
<dbReference type="EMBL" id="RVVJ01000008">
    <property type="protein sequence ID" value="MML53482.1"/>
    <property type="molecule type" value="Genomic_DNA"/>
</dbReference>
<keyword evidence="2" id="KW-1133">Transmembrane helix</keyword>
<organism evidence="3">
    <name type="scientific">Salmonella enterica I</name>
    <dbReference type="NCBI Taxonomy" id="59201"/>
    <lineage>
        <taxon>Bacteria</taxon>
        <taxon>Pseudomonadati</taxon>
        <taxon>Pseudomonadota</taxon>
        <taxon>Gammaproteobacteria</taxon>
        <taxon>Enterobacterales</taxon>
        <taxon>Enterobacteriaceae</taxon>
        <taxon>Salmonella</taxon>
    </lineage>
</organism>
<comment type="caution">
    <text evidence="3">The sequence shown here is derived from an EMBL/GenBank/DDBJ whole genome shotgun (WGS) entry which is preliminary data.</text>
</comment>
<feature type="compositionally biased region" description="Basic and acidic residues" evidence="1">
    <location>
        <begin position="164"/>
        <end position="196"/>
    </location>
</feature>
<name>A0A3R1B3N7_SALET</name>
<accession>A0A3R1B3N7</accession>
<feature type="compositionally biased region" description="Low complexity" evidence="1">
    <location>
        <begin position="208"/>
        <end position="217"/>
    </location>
</feature>
<dbReference type="SUPFAM" id="SSF69304">
    <property type="entry name" value="Tricorn protease N-terminal domain"/>
    <property type="match status" value="1"/>
</dbReference>
<evidence type="ECO:0000256" key="2">
    <source>
        <dbReference type="SAM" id="Phobius"/>
    </source>
</evidence>
<gene>
    <name evidence="3" type="ORF">D7N80_09180</name>
</gene>
<proteinExistence type="predicted"/>
<dbReference type="AlphaFoldDB" id="A0A3R1B3N7"/>
<protein>
    <submittedName>
        <fullName evidence="3">Uncharacterized protein</fullName>
    </submittedName>
</protein>
<evidence type="ECO:0000256" key="1">
    <source>
        <dbReference type="SAM" id="MobiDB-lite"/>
    </source>
</evidence>
<keyword evidence="2" id="KW-0812">Transmembrane</keyword>
<feature type="transmembrane region" description="Helical" evidence="2">
    <location>
        <begin position="39"/>
        <end position="64"/>
    </location>
</feature>
<keyword evidence="2" id="KW-0472">Membrane</keyword>
<evidence type="ECO:0000313" key="3">
    <source>
        <dbReference type="EMBL" id="MML53482.1"/>
    </source>
</evidence>
<reference evidence="3" key="1">
    <citation type="submission" date="2018-09" db="EMBL/GenBank/DDBJ databases">
        <authorList>
            <person name="Ashton P.M."/>
            <person name="Dallman T."/>
            <person name="Nair S."/>
            <person name="De Pinna E."/>
            <person name="Peters T."/>
            <person name="Grant K."/>
        </authorList>
    </citation>
    <scope>NUCLEOTIDE SEQUENCE [LARGE SCALE GENOMIC DNA]</scope>
    <source>
        <strain evidence="3">598938</strain>
    </source>
</reference>
<dbReference type="Proteomes" id="UP000885348">
    <property type="component" value="Unassembled WGS sequence"/>
</dbReference>
<feature type="region of interest" description="Disordered" evidence="1">
    <location>
        <begin position="157"/>
        <end position="229"/>
    </location>
</feature>
<feature type="transmembrane region" description="Helical" evidence="2">
    <location>
        <begin position="125"/>
        <end position="143"/>
    </location>
</feature>